<evidence type="ECO:0000256" key="2">
    <source>
        <dbReference type="ARBA" id="ARBA00012729"/>
    </source>
</evidence>
<feature type="transmembrane region" description="Helical" evidence="8">
    <location>
        <begin position="6"/>
        <end position="24"/>
    </location>
</feature>
<dbReference type="InterPro" id="IPR017853">
    <property type="entry name" value="GH"/>
</dbReference>
<dbReference type="Pfam" id="PF00704">
    <property type="entry name" value="Glyco_hydro_18"/>
    <property type="match status" value="1"/>
</dbReference>
<keyword evidence="8" id="KW-0812">Transmembrane</keyword>
<evidence type="ECO:0000256" key="4">
    <source>
        <dbReference type="ARBA" id="ARBA00023024"/>
    </source>
</evidence>
<dbReference type="SUPFAM" id="SSF51445">
    <property type="entry name" value="(Trans)glycosidases"/>
    <property type="match status" value="1"/>
</dbReference>
<evidence type="ECO:0000256" key="1">
    <source>
        <dbReference type="ARBA" id="ARBA00000822"/>
    </source>
</evidence>
<dbReference type="Gene3D" id="3.20.20.80">
    <property type="entry name" value="Glycosidases"/>
    <property type="match status" value="1"/>
</dbReference>
<keyword evidence="4" id="KW-0119">Carbohydrate metabolism</keyword>
<evidence type="ECO:0000256" key="5">
    <source>
        <dbReference type="ARBA" id="ARBA00023295"/>
    </source>
</evidence>
<keyword evidence="4" id="KW-0624">Polysaccharide degradation</keyword>
<evidence type="ECO:0000256" key="7">
    <source>
        <dbReference type="RuleBase" id="RU004453"/>
    </source>
</evidence>
<dbReference type="EMBL" id="LBWK01000001">
    <property type="protein sequence ID" value="KKR06030.1"/>
    <property type="molecule type" value="Genomic_DNA"/>
</dbReference>
<comment type="caution">
    <text evidence="10">The sequence shown here is derived from an EMBL/GenBank/DDBJ whole genome shotgun (WGS) entry which is preliminary data.</text>
</comment>
<dbReference type="GO" id="GO:0008061">
    <property type="term" value="F:chitin binding"/>
    <property type="evidence" value="ECO:0007669"/>
    <property type="project" value="InterPro"/>
</dbReference>
<dbReference type="STRING" id="1619100.UT34_C0001G0070"/>
<evidence type="ECO:0000256" key="6">
    <source>
        <dbReference type="RuleBase" id="RU000489"/>
    </source>
</evidence>
<dbReference type="PROSITE" id="PS01095">
    <property type="entry name" value="GH18_1"/>
    <property type="match status" value="1"/>
</dbReference>
<dbReference type="PANTHER" id="PTHR11177">
    <property type="entry name" value="CHITINASE"/>
    <property type="match status" value="1"/>
</dbReference>
<gene>
    <name evidence="10" type="ORF">UT34_C0001G0070</name>
</gene>
<dbReference type="GO" id="GO:0005576">
    <property type="term" value="C:extracellular region"/>
    <property type="evidence" value="ECO:0007669"/>
    <property type="project" value="TreeGrafter"/>
</dbReference>
<dbReference type="InterPro" id="IPR029070">
    <property type="entry name" value="Chitinase_insertion_sf"/>
</dbReference>
<dbReference type="EC" id="3.2.1.14" evidence="2"/>
<sequence>MRTVKIVYIIGAISVVSLLGVFFLKNPFQPRVVNIINDNTPKTVERIGSTRIVPPHSITLSFQKIVTTLKPAAATKFYTSHEEHELKYGKEPFNWDEPLIEDSTSRVLSIVDRKIMYTNPNNDKEVMGFLPYWQLSKYRQLQYDKLSSISYFSLTCYDNGQWVTDSSDYIGFNSASFTNMVTLAHQNNVKVYLVVKNFHNRSIRDLVANKGGAGEVLINNIVNAVRTKGLDGVNVDFEYIPDSSYPVNTTLRSNFVKWHDNLADRIHAEFPGATVSTDVFGSSAVSYSAYDIANLGATSLDYIMFMTYDYITTSCYEGKKVAPESPLYGNNLYGTPNWNVSSHLTAAARLATAKKVLMGIPYYGIDFAVKPNEFSKYNALANYPNCGAGTEVYSSIVDPKFDNVHNASTIKWNDVEKATWYAYQLNGEYRHGYYDDPRSLRAKYDFVRTTKLGGIGIWALGYDAGYSDLWNVLREKFQTGPFVLAFTLATSNSRAVQIMDELNVDVISQISNNVWEVKPESGLTSLSITAAKKYPEVVVAEFENTDSDRDVNLHFE</sequence>
<evidence type="ECO:0000313" key="10">
    <source>
        <dbReference type="EMBL" id="KKR06030.1"/>
    </source>
</evidence>
<keyword evidence="5 6" id="KW-0326">Glycosidase</keyword>
<comment type="similarity">
    <text evidence="7">Belongs to the glycosyl hydrolase 18 family.</text>
</comment>
<dbReference type="AlphaFoldDB" id="A0A0G0Q6I5"/>
<feature type="domain" description="GH18" evidence="9">
    <location>
        <begin position="124"/>
        <end position="480"/>
    </location>
</feature>
<keyword evidence="3 6" id="KW-0378">Hydrolase</keyword>
<evidence type="ECO:0000256" key="3">
    <source>
        <dbReference type="ARBA" id="ARBA00022801"/>
    </source>
</evidence>
<dbReference type="PANTHER" id="PTHR11177:SF317">
    <property type="entry name" value="CHITINASE 12-RELATED"/>
    <property type="match status" value="1"/>
</dbReference>
<dbReference type="GO" id="GO:0006032">
    <property type="term" value="P:chitin catabolic process"/>
    <property type="evidence" value="ECO:0007669"/>
    <property type="project" value="UniProtKB-KW"/>
</dbReference>
<proteinExistence type="inferred from homology"/>
<dbReference type="Gene3D" id="3.10.50.10">
    <property type="match status" value="1"/>
</dbReference>
<protein>
    <recommendedName>
        <fullName evidence="2">chitinase</fullName>
        <ecNumber evidence="2">3.2.1.14</ecNumber>
    </recommendedName>
</protein>
<name>A0A0G0Q6I5_9BACT</name>
<evidence type="ECO:0000256" key="8">
    <source>
        <dbReference type="SAM" id="Phobius"/>
    </source>
</evidence>
<keyword evidence="4" id="KW-0146">Chitin degradation</keyword>
<keyword evidence="8" id="KW-1133">Transmembrane helix</keyword>
<dbReference type="PROSITE" id="PS51910">
    <property type="entry name" value="GH18_2"/>
    <property type="match status" value="1"/>
</dbReference>
<accession>A0A0G0Q6I5</accession>
<organism evidence="10 11">
    <name type="scientific">candidate division WS6 bacterium GW2011_GWF2_39_15</name>
    <dbReference type="NCBI Taxonomy" id="1619100"/>
    <lineage>
        <taxon>Bacteria</taxon>
        <taxon>Candidatus Dojkabacteria</taxon>
    </lineage>
</organism>
<dbReference type="SMART" id="SM00636">
    <property type="entry name" value="Glyco_18"/>
    <property type="match status" value="1"/>
</dbReference>
<dbReference type="InterPro" id="IPR001223">
    <property type="entry name" value="Glyco_hydro18_cat"/>
</dbReference>
<comment type="catalytic activity">
    <reaction evidence="1">
        <text>Random endo-hydrolysis of N-acetyl-beta-D-glucosaminide (1-&gt;4)-beta-linkages in chitin and chitodextrins.</text>
        <dbReference type="EC" id="3.2.1.14"/>
    </reaction>
</comment>
<evidence type="ECO:0000259" key="9">
    <source>
        <dbReference type="PROSITE" id="PS51910"/>
    </source>
</evidence>
<dbReference type="Proteomes" id="UP000034799">
    <property type="component" value="Unassembled WGS sequence"/>
</dbReference>
<reference evidence="10 11" key="1">
    <citation type="journal article" date="2015" name="Nature">
        <title>rRNA introns, odd ribosomes, and small enigmatic genomes across a large radiation of phyla.</title>
        <authorList>
            <person name="Brown C.T."/>
            <person name="Hug L.A."/>
            <person name="Thomas B.C."/>
            <person name="Sharon I."/>
            <person name="Castelle C.J."/>
            <person name="Singh A."/>
            <person name="Wilkins M.J."/>
            <person name="Williams K.H."/>
            <person name="Banfield J.F."/>
        </authorList>
    </citation>
    <scope>NUCLEOTIDE SEQUENCE [LARGE SCALE GENOMIC DNA]</scope>
</reference>
<dbReference type="InterPro" id="IPR050314">
    <property type="entry name" value="Glycosyl_Hydrlase_18"/>
</dbReference>
<keyword evidence="8" id="KW-0472">Membrane</keyword>
<dbReference type="InterPro" id="IPR001579">
    <property type="entry name" value="Glyco_hydro_18_chit_AS"/>
</dbReference>
<dbReference type="GO" id="GO:0008843">
    <property type="term" value="F:endochitinase activity"/>
    <property type="evidence" value="ECO:0007669"/>
    <property type="project" value="UniProtKB-EC"/>
</dbReference>
<dbReference type="InterPro" id="IPR011583">
    <property type="entry name" value="Chitinase_II/V-like_cat"/>
</dbReference>
<dbReference type="GO" id="GO:0005975">
    <property type="term" value="P:carbohydrate metabolic process"/>
    <property type="evidence" value="ECO:0007669"/>
    <property type="project" value="InterPro"/>
</dbReference>
<evidence type="ECO:0000313" key="11">
    <source>
        <dbReference type="Proteomes" id="UP000034799"/>
    </source>
</evidence>